<dbReference type="InParanoid" id="M4B553"/>
<name>M4B553_HYAAE</name>
<keyword evidence="2" id="KW-1185">Reference proteome</keyword>
<protein>
    <submittedName>
        <fullName evidence="1">Uncharacterized protein</fullName>
    </submittedName>
</protein>
<reference evidence="2" key="1">
    <citation type="journal article" date="2010" name="Science">
        <title>Signatures of adaptation to obligate biotrophy in the Hyaloperonospora arabidopsidis genome.</title>
        <authorList>
            <person name="Baxter L."/>
            <person name="Tripathy S."/>
            <person name="Ishaque N."/>
            <person name="Boot N."/>
            <person name="Cabral A."/>
            <person name="Kemen E."/>
            <person name="Thines M."/>
            <person name="Ah-Fong A."/>
            <person name="Anderson R."/>
            <person name="Badejoko W."/>
            <person name="Bittner-Eddy P."/>
            <person name="Boore J.L."/>
            <person name="Chibucos M.C."/>
            <person name="Coates M."/>
            <person name="Dehal P."/>
            <person name="Delehaunty K."/>
            <person name="Dong S."/>
            <person name="Downton P."/>
            <person name="Dumas B."/>
            <person name="Fabro G."/>
            <person name="Fronick C."/>
            <person name="Fuerstenberg S.I."/>
            <person name="Fulton L."/>
            <person name="Gaulin E."/>
            <person name="Govers F."/>
            <person name="Hughes L."/>
            <person name="Humphray S."/>
            <person name="Jiang R.H."/>
            <person name="Judelson H."/>
            <person name="Kamoun S."/>
            <person name="Kyung K."/>
            <person name="Meijer H."/>
            <person name="Minx P."/>
            <person name="Morris P."/>
            <person name="Nelson J."/>
            <person name="Phuntumart V."/>
            <person name="Qutob D."/>
            <person name="Rehmany A."/>
            <person name="Rougon-Cardoso A."/>
            <person name="Ryden P."/>
            <person name="Torto-Alalibo T."/>
            <person name="Studholme D."/>
            <person name="Wang Y."/>
            <person name="Win J."/>
            <person name="Wood J."/>
            <person name="Clifton S.W."/>
            <person name="Rogers J."/>
            <person name="Van den Ackerveken G."/>
            <person name="Jones J.D."/>
            <person name="McDowell J.M."/>
            <person name="Beynon J."/>
            <person name="Tyler B.M."/>
        </authorList>
    </citation>
    <scope>NUCLEOTIDE SEQUENCE [LARGE SCALE GENOMIC DNA]</scope>
    <source>
        <strain evidence="2">Emoy2</strain>
    </source>
</reference>
<organism evidence="1 2">
    <name type="scientific">Hyaloperonospora arabidopsidis (strain Emoy2)</name>
    <name type="common">Downy mildew agent</name>
    <name type="synonym">Peronospora arabidopsidis</name>
    <dbReference type="NCBI Taxonomy" id="559515"/>
    <lineage>
        <taxon>Eukaryota</taxon>
        <taxon>Sar</taxon>
        <taxon>Stramenopiles</taxon>
        <taxon>Oomycota</taxon>
        <taxon>Peronosporomycetes</taxon>
        <taxon>Peronosporales</taxon>
        <taxon>Peronosporaceae</taxon>
        <taxon>Hyaloperonospora</taxon>
    </lineage>
</organism>
<reference evidence="1" key="2">
    <citation type="submission" date="2015-06" db="UniProtKB">
        <authorList>
            <consortium name="EnsemblProtists"/>
        </authorList>
    </citation>
    <scope>IDENTIFICATION</scope>
    <source>
        <strain evidence="1">Emoy2</strain>
    </source>
</reference>
<sequence length="90" mass="11093">MICQEETGQAMWNRFVDKRTKREYSNYIFARAEFYSNCFTMDKSMDKWMHEMESLLRQLIHYGKRVRDDDYEETLLGHVTRTHRDAVRQF</sequence>
<dbReference type="Proteomes" id="UP000011713">
    <property type="component" value="Unassembled WGS sequence"/>
</dbReference>
<dbReference type="VEuPathDB" id="FungiDB:HpaG801403"/>
<accession>M4B553</accession>
<evidence type="ECO:0000313" key="1">
    <source>
        <dbReference type="EnsemblProtists" id="HpaP801403"/>
    </source>
</evidence>
<dbReference type="AlphaFoldDB" id="M4B553"/>
<dbReference type="OMA" id="YNISRTH"/>
<dbReference type="EMBL" id="JH598325">
    <property type="status" value="NOT_ANNOTATED_CDS"/>
    <property type="molecule type" value="Genomic_DNA"/>
</dbReference>
<dbReference type="eggNOG" id="ENOG502SRFA">
    <property type="taxonomic scope" value="Eukaryota"/>
</dbReference>
<proteinExistence type="predicted"/>
<evidence type="ECO:0000313" key="2">
    <source>
        <dbReference type="Proteomes" id="UP000011713"/>
    </source>
</evidence>
<dbReference type="HOGENOM" id="CLU_2445497_0_0_1"/>
<dbReference type="EnsemblProtists" id="HpaT801403">
    <property type="protein sequence ID" value="HpaP801403"/>
    <property type="gene ID" value="HpaG801403"/>
</dbReference>